<organism evidence="1 2">
    <name type="scientific">Pradoshia eiseniae</name>
    <dbReference type="NCBI Taxonomy" id="2064768"/>
    <lineage>
        <taxon>Bacteria</taxon>
        <taxon>Bacillati</taxon>
        <taxon>Bacillota</taxon>
        <taxon>Bacilli</taxon>
        <taxon>Bacillales</taxon>
        <taxon>Bacillaceae</taxon>
        <taxon>Pradoshia</taxon>
    </lineage>
</organism>
<dbReference type="NCBIfam" id="TIGR04019">
    <property type="entry name" value="B_thiol_YtxJ"/>
    <property type="match status" value="1"/>
</dbReference>
<accession>A0A2S7MXX1</accession>
<dbReference type="Pfam" id="PF11009">
    <property type="entry name" value="BrxC"/>
    <property type="match status" value="1"/>
</dbReference>
<evidence type="ECO:0000313" key="2">
    <source>
        <dbReference type="Proteomes" id="UP000239663"/>
    </source>
</evidence>
<evidence type="ECO:0000313" key="1">
    <source>
        <dbReference type="EMBL" id="PQD94603.1"/>
    </source>
</evidence>
<reference evidence="1 2" key="1">
    <citation type="submission" date="2017-12" db="EMBL/GenBank/DDBJ databases">
        <title>Taxonomic description and draft genome of Pradoshia cofamensis Gen. nov., sp. nov., a thermotolerant bacillale isolated from anterior gut of earthworm Eisenia fetida.</title>
        <authorList>
            <person name="Saha T."/>
            <person name="Chakraborty R."/>
        </authorList>
    </citation>
    <scope>NUCLEOTIDE SEQUENCE [LARGE SCALE GENOMIC DNA]</scope>
    <source>
        <strain evidence="1 2">EAG3</strain>
    </source>
</reference>
<dbReference type="EMBL" id="PKOZ01000008">
    <property type="protein sequence ID" value="PQD94603.1"/>
    <property type="molecule type" value="Genomic_DNA"/>
</dbReference>
<keyword evidence="2" id="KW-1185">Reference proteome</keyword>
<proteinExistence type="predicted"/>
<dbReference type="Proteomes" id="UP000239663">
    <property type="component" value="Unassembled WGS sequence"/>
</dbReference>
<dbReference type="OrthoDB" id="677051at2"/>
<gene>
    <name evidence="1" type="primary">ytxJ</name>
    <name evidence="1" type="ORF">CYL18_13135</name>
</gene>
<sequence length="109" mass="12365">MNKVSNENELTPLLEQDLFLFMKHSLTCPISLAAFGEYTKFTEIHQDIPSAYLAVQDSRPLSNYVAELTGIKHESPQAILFHQGKAVWDASHQQITVEKMENAVLKYSK</sequence>
<protein>
    <submittedName>
        <fullName evidence="1">Bacillithiol system redox-active protein YtxJ</fullName>
    </submittedName>
</protein>
<dbReference type="RefSeq" id="WP_104849985.1">
    <property type="nucleotide sequence ID" value="NZ_PKOZ01000008.1"/>
</dbReference>
<dbReference type="Gene3D" id="3.40.30.10">
    <property type="entry name" value="Glutaredoxin"/>
    <property type="match status" value="1"/>
</dbReference>
<comment type="caution">
    <text evidence="1">The sequence shown here is derived from an EMBL/GenBank/DDBJ whole genome shotgun (WGS) entry which is preliminary data.</text>
</comment>
<dbReference type="InterPro" id="IPR022551">
    <property type="entry name" value="BrxC"/>
</dbReference>
<dbReference type="AlphaFoldDB" id="A0A2S7MXX1"/>
<name>A0A2S7MXX1_9BACI</name>